<evidence type="ECO:0000313" key="4">
    <source>
        <dbReference type="Proteomes" id="UP000823561"/>
    </source>
</evidence>
<feature type="chain" id="PRO_5043450845" description="TERF1-interacting nuclear factor 2 N-terminal domain-containing protein" evidence="1">
    <location>
        <begin position="33"/>
        <end position="196"/>
    </location>
</feature>
<dbReference type="GO" id="GO:0070187">
    <property type="term" value="C:shelterin complex"/>
    <property type="evidence" value="ECO:0007669"/>
    <property type="project" value="InterPro"/>
</dbReference>
<dbReference type="PANTHER" id="PTHR15512">
    <property type="entry name" value="TERF1-INTERACTING NUCLEAR FACTOR 2"/>
    <property type="match status" value="1"/>
</dbReference>
<dbReference type="CDD" id="cd11657">
    <property type="entry name" value="TIN2_N"/>
    <property type="match status" value="1"/>
</dbReference>
<sequence>MCQTRVKVPVSSLRLWVPPLRLLSAFLWQVAAKRQVTYYTRVEEFVSVVLETVPHLLSAKERVELLLGLRAKFILDLCRKLPSVTLKAMQPHLNKFSKIAESVSIDGSERTTVDAAVRGFVALVQTLLRSPPDRDHFFQDIYPLHYGPTYDTALQILVWKFLSRLEMLLPVPSFHMATLRGFRRVFIFQQCAHLLV</sequence>
<accession>A0AAV6GY10</accession>
<evidence type="ECO:0000259" key="2">
    <source>
        <dbReference type="Pfam" id="PF14973"/>
    </source>
</evidence>
<feature type="signal peptide" evidence="1">
    <location>
        <begin position="1"/>
        <end position="32"/>
    </location>
</feature>
<dbReference type="GO" id="GO:1904356">
    <property type="term" value="P:regulation of telomere maintenance via telomere lengthening"/>
    <property type="evidence" value="ECO:0007669"/>
    <property type="project" value="TreeGrafter"/>
</dbReference>
<dbReference type="EMBL" id="JADWDJ010000007">
    <property type="protein sequence ID" value="KAG5278391.1"/>
    <property type="molecule type" value="Genomic_DNA"/>
</dbReference>
<feature type="domain" description="TERF1-interacting nuclear factor 2 N-terminal" evidence="2">
    <location>
        <begin position="28"/>
        <end position="175"/>
    </location>
</feature>
<reference evidence="3" key="1">
    <citation type="submission" date="2020-10" db="EMBL/GenBank/DDBJ databases">
        <title>Chromosome-scale genome assembly of the Allis shad, Alosa alosa.</title>
        <authorList>
            <person name="Margot Z."/>
            <person name="Christophe K."/>
            <person name="Cabau C."/>
            <person name="Louis A."/>
            <person name="Berthelot C."/>
            <person name="Parey E."/>
            <person name="Roest Crollius H."/>
            <person name="Montfort J."/>
            <person name="Robinson-Rechavi M."/>
            <person name="Bucao C."/>
            <person name="Bouchez O."/>
            <person name="Gislard M."/>
            <person name="Lluch J."/>
            <person name="Milhes M."/>
            <person name="Lampietro C."/>
            <person name="Lopez Roques C."/>
            <person name="Donnadieu C."/>
            <person name="Braasch I."/>
            <person name="Desvignes T."/>
            <person name="Postlethwait J."/>
            <person name="Bobe J."/>
            <person name="Guiguen Y."/>
        </authorList>
    </citation>
    <scope>NUCLEOTIDE SEQUENCE</scope>
    <source>
        <strain evidence="3">M-15738</strain>
        <tissue evidence="3">Blood</tissue>
    </source>
</reference>
<proteinExistence type="predicted"/>
<dbReference type="Pfam" id="PF14973">
    <property type="entry name" value="TINF2_N"/>
    <property type="match status" value="1"/>
</dbReference>
<keyword evidence="4" id="KW-1185">Reference proteome</keyword>
<organism evidence="3 4">
    <name type="scientific">Alosa alosa</name>
    <name type="common">allis shad</name>
    <dbReference type="NCBI Taxonomy" id="278164"/>
    <lineage>
        <taxon>Eukaryota</taxon>
        <taxon>Metazoa</taxon>
        <taxon>Chordata</taxon>
        <taxon>Craniata</taxon>
        <taxon>Vertebrata</taxon>
        <taxon>Euteleostomi</taxon>
        <taxon>Actinopterygii</taxon>
        <taxon>Neopterygii</taxon>
        <taxon>Teleostei</taxon>
        <taxon>Clupei</taxon>
        <taxon>Clupeiformes</taxon>
        <taxon>Clupeoidei</taxon>
        <taxon>Clupeidae</taxon>
        <taxon>Alosa</taxon>
    </lineage>
</organism>
<dbReference type="Proteomes" id="UP000823561">
    <property type="component" value="Chromosome 7"/>
</dbReference>
<evidence type="ECO:0000313" key="3">
    <source>
        <dbReference type="EMBL" id="KAG5278391.1"/>
    </source>
</evidence>
<dbReference type="InterPro" id="IPR039098">
    <property type="entry name" value="TINF2"/>
</dbReference>
<dbReference type="AlphaFoldDB" id="A0AAV6GY10"/>
<dbReference type="InterPro" id="IPR029400">
    <property type="entry name" value="TINF2_N"/>
</dbReference>
<dbReference type="PANTHER" id="PTHR15512:SF2">
    <property type="match status" value="1"/>
</dbReference>
<name>A0AAV6GY10_9TELE</name>
<protein>
    <recommendedName>
        <fullName evidence="2">TERF1-interacting nuclear factor 2 N-terminal domain-containing protein</fullName>
    </recommendedName>
</protein>
<keyword evidence="1" id="KW-0732">Signal</keyword>
<gene>
    <name evidence="3" type="ORF">AALO_G00098470</name>
</gene>
<evidence type="ECO:0000256" key="1">
    <source>
        <dbReference type="SAM" id="SignalP"/>
    </source>
</evidence>
<comment type="caution">
    <text evidence="3">The sequence shown here is derived from an EMBL/GenBank/DDBJ whole genome shotgun (WGS) entry which is preliminary data.</text>
</comment>
<dbReference type="GO" id="GO:0042162">
    <property type="term" value="F:telomeric DNA binding"/>
    <property type="evidence" value="ECO:0007669"/>
    <property type="project" value="TreeGrafter"/>
</dbReference>
<dbReference type="GO" id="GO:0016233">
    <property type="term" value="P:telomere capping"/>
    <property type="evidence" value="ECO:0007669"/>
    <property type="project" value="InterPro"/>
</dbReference>